<reference evidence="3" key="1">
    <citation type="submission" date="2022-10" db="EMBL/GenBank/DDBJ databases">
        <title>Genome assembly of Pristionchus species.</title>
        <authorList>
            <person name="Yoshida K."/>
            <person name="Sommer R.J."/>
        </authorList>
    </citation>
    <scope>NUCLEOTIDE SEQUENCE [LARGE SCALE GENOMIC DNA]</scope>
    <source>
        <strain evidence="3">RS5460</strain>
    </source>
</reference>
<sequence>RSREREGSKERGECCCGCMTITRAADIVMSFSLVLIVFNLLMKAIGYSDTDWNWELLFLVVDSVAVVCLFFGIRRTNAALLQPFVLLSLVTISFLLLLTIFFGTAVHDGHSYAGEYLEMELRENVQSYATFLSIQSKTVVPLIATVLTVGTGLSFVVNCWFLAIVVQCARHFRALDAEKTALT</sequence>
<dbReference type="PANTHER" id="PTHR34851:SF2">
    <property type="entry name" value="PROTEIN CBG16728"/>
    <property type="match status" value="1"/>
</dbReference>
<keyword evidence="1" id="KW-1133">Transmembrane helix</keyword>
<protein>
    <submittedName>
        <fullName evidence="2">Uncharacterized protein</fullName>
    </submittedName>
</protein>
<feature type="transmembrane region" description="Helical" evidence="1">
    <location>
        <begin position="54"/>
        <end position="72"/>
    </location>
</feature>
<gene>
    <name evidence="2" type="ORF">PMAYCL1PPCAC_04387</name>
</gene>
<dbReference type="EMBL" id="BTRK01000001">
    <property type="protein sequence ID" value="GMR34192.1"/>
    <property type="molecule type" value="Genomic_DNA"/>
</dbReference>
<feature type="non-terminal residue" evidence="2">
    <location>
        <position position="1"/>
    </location>
</feature>
<feature type="transmembrane region" description="Helical" evidence="1">
    <location>
        <begin position="21"/>
        <end position="42"/>
    </location>
</feature>
<feature type="non-terminal residue" evidence="2">
    <location>
        <position position="183"/>
    </location>
</feature>
<feature type="transmembrane region" description="Helical" evidence="1">
    <location>
        <begin position="142"/>
        <end position="166"/>
    </location>
</feature>
<evidence type="ECO:0000313" key="3">
    <source>
        <dbReference type="Proteomes" id="UP001328107"/>
    </source>
</evidence>
<dbReference type="Proteomes" id="UP001328107">
    <property type="component" value="Unassembled WGS sequence"/>
</dbReference>
<comment type="caution">
    <text evidence="2">The sequence shown here is derived from an EMBL/GenBank/DDBJ whole genome shotgun (WGS) entry which is preliminary data.</text>
</comment>
<feature type="transmembrane region" description="Helical" evidence="1">
    <location>
        <begin position="84"/>
        <end position="106"/>
    </location>
</feature>
<evidence type="ECO:0000256" key="1">
    <source>
        <dbReference type="SAM" id="Phobius"/>
    </source>
</evidence>
<keyword evidence="3" id="KW-1185">Reference proteome</keyword>
<organism evidence="2 3">
    <name type="scientific">Pristionchus mayeri</name>
    <dbReference type="NCBI Taxonomy" id="1317129"/>
    <lineage>
        <taxon>Eukaryota</taxon>
        <taxon>Metazoa</taxon>
        <taxon>Ecdysozoa</taxon>
        <taxon>Nematoda</taxon>
        <taxon>Chromadorea</taxon>
        <taxon>Rhabditida</taxon>
        <taxon>Rhabditina</taxon>
        <taxon>Diplogasteromorpha</taxon>
        <taxon>Diplogasteroidea</taxon>
        <taxon>Neodiplogasteridae</taxon>
        <taxon>Pristionchus</taxon>
    </lineage>
</organism>
<dbReference type="AlphaFoldDB" id="A0AAN4Z439"/>
<keyword evidence="1" id="KW-0812">Transmembrane</keyword>
<evidence type="ECO:0000313" key="2">
    <source>
        <dbReference type="EMBL" id="GMR34192.1"/>
    </source>
</evidence>
<accession>A0AAN4Z439</accession>
<name>A0AAN4Z439_9BILA</name>
<dbReference type="PANTHER" id="PTHR34851">
    <property type="entry name" value="PROTEIN CBG05235-RELATED"/>
    <property type="match status" value="1"/>
</dbReference>
<proteinExistence type="predicted"/>
<keyword evidence="1" id="KW-0472">Membrane</keyword>